<evidence type="ECO:0000256" key="2">
    <source>
        <dbReference type="PROSITE-ProRule" id="PRU00708"/>
    </source>
</evidence>
<sequence>MIQILTSKKRYLPHQKIIHLANLTNSYSPRLYSNNLETPRLKTFEHPSSYASILQHLRDLKPLQQLHSRIIVSGLANNIFLSNRLVNSYASCGVLRVADILPVFAKLGLVNFGRLIHSFLIRLGLEMNVFVGTSLVDMYMKCGLVSVAEQVFDAMPEKNVACWNARMSGYSDNGLGEEAVALFKRMQRDGTVADLVTMMSLTASCSRIEWPQLGSMIIRSGFDNCLLVKTALLEMYVKLKCIEDAYRVFSEEMPVKDVAWTLMLSGFSDAGFGNKAMDIFDQMIKIDEISLDSVVLLGMISSCSKSGAMQQGRRVHAFTVKVGFEDDIFVGSAIIDMYSNCGNLDSAKLCFEGLKERDVVCWNYMIAGLGMNGYSDDAVSLFFQMKRSGIEPNESTYASVLCLVIFNQLIKERNIEPNLQHYSCIVDLLGRAGRLDEAYSIVNNMPLKPDAGVYGALLGACSIHRNIELGLKISQKLFELNPNDAGYYVLLSNMYAVSGDWEDVKKTRVFVRSKGLKKYPGI</sequence>
<comment type="caution">
    <text evidence="3">The sequence shown here is derived from an EMBL/GenBank/DDBJ whole genome shotgun (WGS) entry which is preliminary data.</text>
</comment>
<proteinExistence type="predicted"/>
<feature type="repeat" description="PPR" evidence="2">
    <location>
        <begin position="159"/>
        <end position="193"/>
    </location>
</feature>
<dbReference type="EMBL" id="JAJJMB010014829">
    <property type="protein sequence ID" value="KAI3857604.1"/>
    <property type="molecule type" value="Genomic_DNA"/>
</dbReference>
<keyword evidence="4" id="KW-1185">Reference proteome</keyword>
<name>A0AAD4X826_9MAGN</name>
<dbReference type="Proteomes" id="UP001202328">
    <property type="component" value="Unassembled WGS sequence"/>
</dbReference>
<dbReference type="Pfam" id="PF12854">
    <property type="entry name" value="PPR_1"/>
    <property type="match status" value="1"/>
</dbReference>
<dbReference type="GO" id="GO:0003723">
    <property type="term" value="F:RNA binding"/>
    <property type="evidence" value="ECO:0007669"/>
    <property type="project" value="InterPro"/>
</dbReference>
<dbReference type="InterPro" id="IPR046848">
    <property type="entry name" value="E_motif"/>
</dbReference>
<organism evidence="3 4">
    <name type="scientific">Papaver atlanticum</name>
    <dbReference type="NCBI Taxonomy" id="357466"/>
    <lineage>
        <taxon>Eukaryota</taxon>
        <taxon>Viridiplantae</taxon>
        <taxon>Streptophyta</taxon>
        <taxon>Embryophyta</taxon>
        <taxon>Tracheophyta</taxon>
        <taxon>Spermatophyta</taxon>
        <taxon>Magnoliopsida</taxon>
        <taxon>Ranunculales</taxon>
        <taxon>Papaveraceae</taxon>
        <taxon>Papaveroideae</taxon>
        <taxon>Papaver</taxon>
    </lineage>
</organism>
<dbReference type="PROSITE" id="PS51375">
    <property type="entry name" value="PPR"/>
    <property type="match status" value="2"/>
</dbReference>
<dbReference type="InterPro" id="IPR002885">
    <property type="entry name" value="PPR_rpt"/>
</dbReference>
<dbReference type="NCBIfam" id="TIGR00756">
    <property type="entry name" value="PPR"/>
    <property type="match status" value="3"/>
</dbReference>
<feature type="repeat" description="PPR" evidence="2">
    <location>
        <begin position="358"/>
        <end position="392"/>
    </location>
</feature>
<dbReference type="PANTHER" id="PTHR47926:SF342">
    <property type="entry name" value="TETRATRICOPEPTIDE-LIKE HELICAL DOMAIN-CONTAINING PROTEIN-RELATED"/>
    <property type="match status" value="1"/>
</dbReference>
<dbReference type="AlphaFoldDB" id="A0AAD4X826"/>
<dbReference type="Gene3D" id="1.25.40.10">
    <property type="entry name" value="Tetratricopeptide repeat domain"/>
    <property type="match status" value="3"/>
</dbReference>
<protein>
    <recommendedName>
        <fullName evidence="5">Pentatricopeptide repeat-containing protein</fullName>
    </recommendedName>
</protein>
<dbReference type="FunFam" id="1.25.40.10:FF:000285">
    <property type="entry name" value="Pentatricopeptide repeat-containing protein, chloroplastic"/>
    <property type="match status" value="1"/>
</dbReference>
<gene>
    <name evidence="3" type="ORF">MKW98_028868</name>
</gene>
<dbReference type="Pfam" id="PF20431">
    <property type="entry name" value="E_motif"/>
    <property type="match status" value="1"/>
</dbReference>
<dbReference type="GO" id="GO:0009451">
    <property type="term" value="P:RNA modification"/>
    <property type="evidence" value="ECO:0007669"/>
    <property type="project" value="InterPro"/>
</dbReference>
<keyword evidence="1" id="KW-0677">Repeat</keyword>
<feature type="non-terminal residue" evidence="3">
    <location>
        <position position="522"/>
    </location>
</feature>
<evidence type="ECO:0000313" key="3">
    <source>
        <dbReference type="EMBL" id="KAI3857604.1"/>
    </source>
</evidence>
<accession>A0AAD4X826</accession>
<reference evidence="3" key="1">
    <citation type="submission" date="2022-04" db="EMBL/GenBank/DDBJ databases">
        <title>A functionally conserved STORR gene fusion in Papaver species that diverged 16.8 million years ago.</title>
        <authorList>
            <person name="Catania T."/>
        </authorList>
    </citation>
    <scope>NUCLEOTIDE SEQUENCE</scope>
    <source>
        <strain evidence="3">S-188037</strain>
    </source>
</reference>
<evidence type="ECO:0000256" key="1">
    <source>
        <dbReference type="ARBA" id="ARBA00022737"/>
    </source>
</evidence>
<dbReference type="Pfam" id="PF01535">
    <property type="entry name" value="PPR"/>
    <property type="match status" value="3"/>
</dbReference>
<dbReference type="PANTHER" id="PTHR47926">
    <property type="entry name" value="PENTATRICOPEPTIDE REPEAT-CONTAINING PROTEIN"/>
    <property type="match status" value="1"/>
</dbReference>
<dbReference type="InterPro" id="IPR011990">
    <property type="entry name" value="TPR-like_helical_dom_sf"/>
</dbReference>
<evidence type="ECO:0000313" key="4">
    <source>
        <dbReference type="Proteomes" id="UP001202328"/>
    </source>
</evidence>
<evidence type="ECO:0008006" key="5">
    <source>
        <dbReference type="Google" id="ProtNLM"/>
    </source>
</evidence>
<dbReference type="Pfam" id="PF13041">
    <property type="entry name" value="PPR_2"/>
    <property type="match status" value="1"/>
</dbReference>
<dbReference type="InterPro" id="IPR046960">
    <property type="entry name" value="PPR_At4g14850-like_plant"/>
</dbReference>
<dbReference type="FunFam" id="1.25.40.10:FF:000090">
    <property type="entry name" value="Pentatricopeptide repeat-containing protein, chloroplastic"/>
    <property type="match status" value="1"/>
</dbReference>